<dbReference type="InterPro" id="IPR036412">
    <property type="entry name" value="HAD-like_sf"/>
</dbReference>
<evidence type="ECO:0000313" key="2">
    <source>
        <dbReference type="Proteomes" id="UP000007059"/>
    </source>
</evidence>
<dbReference type="AlphaFoldDB" id="D4KCD7"/>
<gene>
    <name evidence="1" type="ORF">FPR_23250</name>
</gene>
<dbReference type="KEGG" id="fpa:FPR_23250"/>
<proteinExistence type="predicted"/>
<reference evidence="1 2" key="2">
    <citation type="submission" date="2010-03" db="EMBL/GenBank/DDBJ databases">
        <authorList>
            <person name="Pajon A."/>
        </authorList>
    </citation>
    <scope>NUCLEOTIDE SEQUENCE [LARGE SCALE GENOMIC DNA]</scope>
    <source>
        <strain evidence="1 2">SL3/3</strain>
    </source>
</reference>
<dbReference type="InterPro" id="IPR023214">
    <property type="entry name" value="HAD_sf"/>
</dbReference>
<dbReference type="SUPFAM" id="SSF56784">
    <property type="entry name" value="HAD-like"/>
    <property type="match status" value="1"/>
</dbReference>
<dbReference type="PATRIC" id="fig|657322.3.peg.2210"/>
<reference evidence="1 2" key="1">
    <citation type="submission" date="2010-03" db="EMBL/GenBank/DDBJ databases">
        <title>The genome sequence of Faecalibacterium prausnitzii SL3/3.</title>
        <authorList>
            <consortium name="metaHIT consortium -- http://www.metahit.eu/"/>
            <person name="Pajon A."/>
            <person name="Turner K."/>
            <person name="Parkhill J."/>
            <person name="Duncan S."/>
            <person name="Flint H."/>
        </authorList>
    </citation>
    <scope>NUCLEOTIDE SEQUENCE [LARGE SCALE GENOMIC DNA]</scope>
    <source>
        <strain evidence="1 2">SL3/3</strain>
    </source>
</reference>
<dbReference type="Gene3D" id="3.40.50.1000">
    <property type="entry name" value="HAD superfamily/HAD-like"/>
    <property type="match status" value="1"/>
</dbReference>
<dbReference type="RefSeq" id="WP_015538021.1">
    <property type="nucleotide sequence ID" value="NC_021020.1"/>
</dbReference>
<dbReference type="Proteomes" id="UP000007059">
    <property type="component" value="Chromosome"/>
</dbReference>
<evidence type="ECO:0000313" key="1">
    <source>
        <dbReference type="EMBL" id="CBL02500.1"/>
    </source>
</evidence>
<dbReference type="HOGENOM" id="CLU_124949_1_0_9"/>
<accession>D4KCD7</accession>
<dbReference type="eggNOG" id="COG0561">
    <property type="taxonomic scope" value="Bacteria"/>
</dbReference>
<dbReference type="EMBL" id="FP929046">
    <property type="protein sequence ID" value="CBL02500.1"/>
    <property type="molecule type" value="Genomic_DNA"/>
</dbReference>
<sequence>MGNWKRAIAIDFDGTLCENNYPDIGEPNWNVIYQAIQEQKHGAGLILWTCREGKLLYDAMEACFDWGIQFDAINESLPEWKEHFGTAPRKVVADEYWDDKAKVVKNGELIDNADA</sequence>
<name>D4KCD7_9FIRM</name>
<organism evidence="1 2">
    <name type="scientific">Faecalibacterium prausnitzii SL3/3</name>
    <dbReference type="NCBI Taxonomy" id="657322"/>
    <lineage>
        <taxon>Bacteria</taxon>
        <taxon>Bacillati</taxon>
        <taxon>Bacillota</taxon>
        <taxon>Clostridia</taxon>
        <taxon>Eubacteriales</taxon>
        <taxon>Oscillospiraceae</taxon>
        <taxon>Faecalibacterium</taxon>
    </lineage>
</organism>
<protein>
    <submittedName>
        <fullName evidence="1">Uncharacterized protein</fullName>
    </submittedName>
</protein>